<organism evidence="2 3">
    <name type="scientific">Mycena belliarum</name>
    <dbReference type="NCBI Taxonomy" id="1033014"/>
    <lineage>
        <taxon>Eukaryota</taxon>
        <taxon>Fungi</taxon>
        <taxon>Dikarya</taxon>
        <taxon>Basidiomycota</taxon>
        <taxon>Agaricomycotina</taxon>
        <taxon>Agaricomycetes</taxon>
        <taxon>Agaricomycetidae</taxon>
        <taxon>Agaricales</taxon>
        <taxon>Marasmiineae</taxon>
        <taxon>Mycenaceae</taxon>
        <taxon>Mycena</taxon>
    </lineage>
</organism>
<proteinExistence type="predicted"/>
<protein>
    <submittedName>
        <fullName evidence="2">Kinase-like domain-containing protein</fullName>
    </submittedName>
</protein>
<dbReference type="Proteomes" id="UP001222325">
    <property type="component" value="Unassembled WGS sequence"/>
</dbReference>
<dbReference type="InterPro" id="IPR011009">
    <property type="entry name" value="Kinase-like_dom_sf"/>
</dbReference>
<evidence type="ECO:0000313" key="3">
    <source>
        <dbReference type="Proteomes" id="UP001222325"/>
    </source>
</evidence>
<dbReference type="GO" id="GO:0005524">
    <property type="term" value="F:ATP binding"/>
    <property type="evidence" value="ECO:0007669"/>
    <property type="project" value="InterPro"/>
</dbReference>
<name>A0AAD6XQI7_9AGAR</name>
<keyword evidence="2" id="KW-0808">Transferase</keyword>
<feature type="domain" description="Protein kinase" evidence="1">
    <location>
        <begin position="78"/>
        <end position="357"/>
    </location>
</feature>
<dbReference type="AlphaFoldDB" id="A0AAD6XQI7"/>
<dbReference type="SMART" id="SM00220">
    <property type="entry name" value="S_TKc"/>
    <property type="match status" value="1"/>
</dbReference>
<sequence>MALQVKETKAQRLEREARLKTAAANFHYSSAVTEGRLEAHEVFWRENYSWLKDCGYLLRPRYAPGWTAPWLTDKSKHMLDFEESARPTAADVMDATRVADGSYVALKRCNLAEPSSFVGVLPESQIYQKFSSEPLASDPKNHCVRHIEILRVPEENSEELLIVMPFLYVWDDFSFATIGEAVDFFSQVFEGLQFMHNNHVWHGDCKYDSIMMDAAPILTGIPIPHPWNPSRTRDYSRRLQREARSRTQHPVKYYWADFDLSGVHDPSTGPPLVFPGYGGTREVPEWAFPDQRCDPFAVDVWCLGFMIREHFTEGFGLLDEKKMEGFEFIHELVADMCQDDPAKRPTMDVVVERFSRIRAGLSLWKLRSRFVQSYKRPVAMQIIRSAMHWAQQLYYIARHLPAIPTPKD</sequence>
<comment type="caution">
    <text evidence="2">The sequence shown here is derived from an EMBL/GenBank/DDBJ whole genome shotgun (WGS) entry which is preliminary data.</text>
</comment>
<dbReference type="GO" id="GO:0004672">
    <property type="term" value="F:protein kinase activity"/>
    <property type="evidence" value="ECO:0007669"/>
    <property type="project" value="InterPro"/>
</dbReference>
<reference evidence="2" key="1">
    <citation type="submission" date="2023-03" db="EMBL/GenBank/DDBJ databases">
        <title>Massive genome expansion in bonnet fungi (Mycena s.s.) driven by repeated elements and novel gene families across ecological guilds.</title>
        <authorList>
            <consortium name="Lawrence Berkeley National Laboratory"/>
            <person name="Harder C.B."/>
            <person name="Miyauchi S."/>
            <person name="Viragh M."/>
            <person name="Kuo A."/>
            <person name="Thoen E."/>
            <person name="Andreopoulos B."/>
            <person name="Lu D."/>
            <person name="Skrede I."/>
            <person name="Drula E."/>
            <person name="Henrissat B."/>
            <person name="Morin E."/>
            <person name="Kohler A."/>
            <person name="Barry K."/>
            <person name="LaButti K."/>
            <person name="Morin E."/>
            <person name="Salamov A."/>
            <person name="Lipzen A."/>
            <person name="Mereny Z."/>
            <person name="Hegedus B."/>
            <person name="Baldrian P."/>
            <person name="Stursova M."/>
            <person name="Weitz H."/>
            <person name="Taylor A."/>
            <person name="Grigoriev I.V."/>
            <person name="Nagy L.G."/>
            <person name="Martin F."/>
            <person name="Kauserud H."/>
        </authorList>
    </citation>
    <scope>NUCLEOTIDE SEQUENCE</scope>
    <source>
        <strain evidence="2">CBHHK173m</strain>
    </source>
</reference>
<gene>
    <name evidence="2" type="ORF">B0H15DRAFT_835247</name>
</gene>
<evidence type="ECO:0000313" key="2">
    <source>
        <dbReference type="EMBL" id="KAJ7092040.1"/>
    </source>
</evidence>
<dbReference type="PROSITE" id="PS50011">
    <property type="entry name" value="PROTEIN_KINASE_DOM"/>
    <property type="match status" value="1"/>
</dbReference>
<evidence type="ECO:0000259" key="1">
    <source>
        <dbReference type="PROSITE" id="PS50011"/>
    </source>
</evidence>
<dbReference type="EMBL" id="JARJCN010000019">
    <property type="protein sequence ID" value="KAJ7092040.1"/>
    <property type="molecule type" value="Genomic_DNA"/>
</dbReference>
<dbReference type="InterPro" id="IPR000719">
    <property type="entry name" value="Prot_kinase_dom"/>
</dbReference>
<dbReference type="SUPFAM" id="SSF56112">
    <property type="entry name" value="Protein kinase-like (PK-like)"/>
    <property type="match status" value="1"/>
</dbReference>
<keyword evidence="3" id="KW-1185">Reference proteome</keyword>
<dbReference type="Gene3D" id="1.10.510.10">
    <property type="entry name" value="Transferase(Phosphotransferase) domain 1"/>
    <property type="match status" value="1"/>
</dbReference>
<keyword evidence="2" id="KW-0418">Kinase</keyword>
<accession>A0AAD6XQI7</accession>